<evidence type="ECO:0000313" key="2">
    <source>
        <dbReference type="Proteomes" id="UP000688137"/>
    </source>
</evidence>
<comment type="caution">
    <text evidence="1">The sequence shown here is derived from an EMBL/GenBank/DDBJ whole genome shotgun (WGS) entry which is preliminary data.</text>
</comment>
<gene>
    <name evidence="1" type="ORF">PPRIM_AZ9-3.1.T0530154</name>
</gene>
<evidence type="ECO:0000313" key="1">
    <source>
        <dbReference type="EMBL" id="CAD8074791.1"/>
    </source>
</evidence>
<protein>
    <submittedName>
        <fullName evidence="1">Uncharacterized protein</fullName>
    </submittedName>
</protein>
<proteinExistence type="predicted"/>
<keyword evidence="2" id="KW-1185">Reference proteome</keyword>
<dbReference type="Proteomes" id="UP000688137">
    <property type="component" value="Unassembled WGS sequence"/>
</dbReference>
<dbReference type="EMBL" id="CAJJDM010000053">
    <property type="protein sequence ID" value="CAD8074791.1"/>
    <property type="molecule type" value="Genomic_DNA"/>
</dbReference>
<organism evidence="1 2">
    <name type="scientific">Paramecium primaurelia</name>
    <dbReference type="NCBI Taxonomy" id="5886"/>
    <lineage>
        <taxon>Eukaryota</taxon>
        <taxon>Sar</taxon>
        <taxon>Alveolata</taxon>
        <taxon>Ciliophora</taxon>
        <taxon>Intramacronucleata</taxon>
        <taxon>Oligohymenophorea</taxon>
        <taxon>Peniculida</taxon>
        <taxon>Parameciidae</taxon>
        <taxon>Paramecium</taxon>
    </lineage>
</organism>
<reference evidence="1" key="1">
    <citation type="submission" date="2021-01" db="EMBL/GenBank/DDBJ databases">
        <authorList>
            <consortium name="Genoscope - CEA"/>
            <person name="William W."/>
        </authorList>
    </citation>
    <scope>NUCLEOTIDE SEQUENCE</scope>
</reference>
<accession>A0A8S1M9X5</accession>
<sequence>MRITSKDQEIQITQFGIFVNSQWHFIHLVQKRQYYRNHRLTRKF</sequence>
<dbReference type="AlphaFoldDB" id="A0A8S1M9X5"/>
<name>A0A8S1M9X5_PARPR</name>